<evidence type="ECO:0000313" key="1">
    <source>
        <dbReference type="EMBL" id="CAB3991948.1"/>
    </source>
</evidence>
<protein>
    <submittedName>
        <fullName evidence="1">Uncharacterized protein</fullName>
    </submittedName>
</protein>
<keyword evidence="2" id="KW-1185">Reference proteome</keyword>
<sequence>MTTTNLIVGGLFNAVAFAGAGFLFSHLNQNGYKEEIRRHNRALEELAEAKEKFYESEVKRHNQELRRRQEILDANHDIEETNKALEELRNYSRQQDLSASDRKPEFEDYYQPSNEMQKYMYITMGVVGLGSGYVLTRIF</sequence>
<dbReference type="OrthoDB" id="10221010at2759"/>
<evidence type="ECO:0000313" key="2">
    <source>
        <dbReference type="Proteomes" id="UP001152795"/>
    </source>
</evidence>
<name>A0A6S7GJ16_PARCT</name>
<organism evidence="1 2">
    <name type="scientific">Paramuricea clavata</name>
    <name type="common">Red gorgonian</name>
    <name type="synonym">Violescent sea-whip</name>
    <dbReference type="NCBI Taxonomy" id="317549"/>
    <lineage>
        <taxon>Eukaryota</taxon>
        <taxon>Metazoa</taxon>
        <taxon>Cnidaria</taxon>
        <taxon>Anthozoa</taxon>
        <taxon>Octocorallia</taxon>
        <taxon>Malacalcyonacea</taxon>
        <taxon>Plexauridae</taxon>
        <taxon>Paramuricea</taxon>
    </lineage>
</organism>
<comment type="caution">
    <text evidence="1">The sequence shown here is derived from an EMBL/GenBank/DDBJ whole genome shotgun (WGS) entry which is preliminary data.</text>
</comment>
<dbReference type="AlphaFoldDB" id="A0A6S7GJ16"/>
<gene>
    <name evidence="1" type="ORF">PACLA_8A016742</name>
</gene>
<dbReference type="EMBL" id="CACRXK020001948">
    <property type="protein sequence ID" value="CAB3991948.1"/>
    <property type="molecule type" value="Genomic_DNA"/>
</dbReference>
<accession>A0A6S7GJ16</accession>
<reference evidence="1" key="1">
    <citation type="submission" date="2020-04" db="EMBL/GenBank/DDBJ databases">
        <authorList>
            <person name="Alioto T."/>
            <person name="Alioto T."/>
            <person name="Gomez Garrido J."/>
        </authorList>
    </citation>
    <scope>NUCLEOTIDE SEQUENCE</scope>
    <source>
        <strain evidence="1">A484AB</strain>
    </source>
</reference>
<dbReference type="Proteomes" id="UP001152795">
    <property type="component" value="Unassembled WGS sequence"/>
</dbReference>
<proteinExistence type="predicted"/>